<reference evidence="2 3" key="1">
    <citation type="submission" date="2019-03" db="EMBL/GenBank/DDBJ databases">
        <title>First draft genome of Liparis tanakae, snailfish: a comprehensive survey of snailfish specific genes.</title>
        <authorList>
            <person name="Kim W."/>
            <person name="Song I."/>
            <person name="Jeong J.-H."/>
            <person name="Kim D."/>
            <person name="Kim S."/>
            <person name="Ryu S."/>
            <person name="Song J.Y."/>
            <person name="Lee S.K."/>
        </authorList>
    </citation>
    <scope>NUCLEOTIDE SEQUENCE [LARGE SCALE GENOMIC DNA]</scope>
    <source>
        <tissue evidence="2">Muscle</tissue>
    </source>
</reference>
<keyword evidence="3" id="KW-1185">Reference proteome</keyword>
<dbReference type="EMBL" id="SRLO01000690">
    <property type="protein sequence ID" value="TNN48590.1"/>
    <property type="molecule type" value="Genomic_DNA"/>
</dbReference>
<dbReference type="Proteomes" id="UP000314294">
    <property type="component" value="Unassembled WGS sequence"/>
</dbReference>
<sequence>MMHSSDLEEGRLTTAAHHSHRNKRTEGETNKDNMHTGEVPRGEDTSPNIWNESERSRDGPAQRGPGLKEKRHTEPKFTQKFSRNPAVTYLTRRARRREIKSRETLIALANVTGQEVADKTYNVHAARGSMFQRQCGAYGVKSSTKSSVTLNAR</sequence>
<feature type="region of interest" description="Disordered" evidence="1">
    <location>
        <begin position="1"/>
        <end position="86"/>
    </location>
</feature>
<evidence type="ECO:0000313" key="3">
    <source>
        <dbReference type="Proteomes" id="UP000314294"/>
    </source>
</evidence>
<name>A0A4Z2G619_9TELE</name>
<feature type="compositionally biased region" description="Basic and acidic residues" evidence="1">
    <location>
        <begin position="52"/>
        <end position="77"/>
    </location>
</feature>
<comment type="caution">
    <text evidence="2">The sequence shown here is derived from an EMBL/GenBank/DDBJ whole genome shotgun (WGS) entry which is preliminary data.</text>
</comment>
<protein>
    <submittedName>
        <fullName evidence="2">Uncharacterized protein</fullName>
    </submittedName>
</protein>
<feature type="compositionally biased region" description="Basic and acidic residues" evidence="1">
    <location>
        <begin position="1"/>
        <end position="11"/>
    </location>
</feature>
<evidence type="ECO:0000256" key="1">
    <source>
        <dbReference type="SAM" id="MobiDB-lite"/>
    </source>
</evidence>
<dbReference type="AlphaFoldDB" id="A0A4Z2G619"/>
<organism evidence="2 3">
    <name type="scientific">Liparis tanakae</name>
    <name type="common">Tanaka's snailfish</name>
    <dbReference type="NCBI Taxonomy" id="230148"/>
    <lineage>
        <taxon>Eukaryota</taxon>
        <taxon>Metazoa</taxon>
        <taxon>Chordata</taxon>
        <taxon>Craniata</taxon>
        <taxon>Vertebrata</taxon>
        <taxon>Euteleostomi</taxon>
        <taxon>Actinopterygii</taxon>
        <taxon>Neopterygii</taxon>
        <taxon>Teleostei</taxon>
        <taxon>Neoteleostei</taxon>
        <taxon>Acanthomorphata</taxon>
        <taxon>Eupercaria</taxon>
        <taxon>Perciformes</taxon>
        <taxon>Cottioidei</taxon>
        <taxon>Cottales</taxon>
        <taxon>Liparidae</taxon>
        <taxon>Liparis</taxon>
    </lineage>
</organism>
<evidence type="ECO:0000313" key="2">
    <source>
        <dbReference type="EMBL" id="TNN48590.1"/>
    </source>
</evidence>
<accession>A0A4Z2G619</accession>
<proteinExistence type="predicted"/>
<feature type="compositionally biased region" description="Basic and acidic residues" evidence="1">
    <location>
        <begin position="24"/>
        <end position="44"/>
    </location>
</feature>
<gene>
    <name evidence="2" type="ORF">EYF80_041209</name>
</gene>